<keyword evidence="3" id="KW-1185">Reference proteome</keyword>
<evidence type="ECO:0008006" key="4">
    <source>
        <dbReference type="Google" id="ProtNLM"/>
    </source>
</evidence>
<dbReference type="GO" id="GO:0009733">
    <property type="term" value="P:response to auxin"/>
    <property type="evidence" value="ECO:0007669"/>
    <property type="project" value="InterPro"/>
</dbReference>
<organism evidence="2 3">
    <name type="scientific">Deinandra increscens subsp. villosa</name>
    <dbReference type="NCBI Taxonomy" id="3103831"/>
    <lineage>
        <taxon>Eukaryota</taxon>
        <taxon>Viridiplantae</taxon>
        <taxon>Streptophyta</taxon>
        <taxon>Embryophyta</taxon>
        <taxon>Tracheophyta</taxon>
        <taxon>Spermatophyta</taxon>
        <taxon>Magnoliopsida</taxon>
        <taxon>eudicotyledons</taxon>
        <taxon>Gunneridae</taxon>
        <taxon>Pentapetalae</taxon>
        <taxon>asterids</taxon>
        <taxon>campanulids</taxon>
        <taxon>Asterales</taxon>
        <taxon>Asteraceae</taxon>
        <taxon>Asteroideae</taxon>
        <taxon>Heliantheae alliance</taxon>
        <taxon>Madieae</taxon>
        <taxon>Madiinae</taxon>
        <taxon>Deinandra</taxon>
    </lineage>
</organism>
<dbReference type="Proteomes" id="UP001408789">
    <property type="component" value="Unassembled WGS sequence"/>
</dbReference>
<protein>
    <recommendedName>
        <fullName evidence="4">Small auxin up regulated protein</fullName>
    </recommendedName>
</protein>
<dbReference type="AlphaFoldDB" id="A0AAP0GKY9"/>
<sequence>MGLKRLFSCLISNERGFNKLNSYDHSGRNRQWDVPKGHLAVYVGEKDKRRFVVPLSYLEQPLFQNLLRQSEEEFEFDHQMGGLTLSCQEDVFFQLTDILQSSLIHDIL</sequence>
<dbReference type="PANTHER" id="PTHR31929">
    <property type="entry name" value="SAUR-LIKE AUXIN-RESPONSIVE PROTEIN FAMILY-RELATED"/>
    <property type="match status" value="1"/>
</dbReference>
<accession>A0AAP0GKY9</accession>
<name>A0AAP0GKY9_9ASTR</name>
<proteinExistence type="inferred from homology"/>
<gene>
    <name evidence="2" type="ORF">SSX86_028572</name>
</gene>
<dbReference type="EMBL" id="JBCNJP010000027">
    <property type="protein sequence ID" value="KAK9051944.1"/>
    <property type="molecule type" value="Genomic_DNA"/>
</dbReference>
<comment type="similarity">
    <text evidence="1">Belongs to the ARG7 family.</text>
</comment>
<comment type="caution">
    <text evidence="2">The sequence shown here is derived from an EMBL/GenBank/DDBJ whole genome shotgun (WGS) entry which is preliminary data.</text>
</comment>
<evidence type="ECO:0000313" key="3">
    <source>
        <dbReference type="Proteomes" id="UP001408789"/>
    </source>
</evidence>
<evidence type="ECO:0000313" key="2">
    <source>
        <dbReference type="EMBL" id="KAK9051944.1"/>
    </source>
</evidence>
<dbReference type="Pfam" id="PF02519">
    <property type="entry name" value="Auxin_inducible"/>
    <property type="match status" value="1"/>
</dbReference>
<reference evidence="2 3" key="1">
    <citation type="submission" date="2024-04" db="EMBL/GenBank/DDBJ databases">
        <title>The reference genome of an endangered Asteraceae, Deinandra increscens subsp. villosa, native to the Central Coast of California.</title>
        <authorList>
            <person name="Guilliams M."/>
            <person name="Hasenstab-Lehman K."/>
            <person name="Meyer R."/>
            <person name="Mcevoy S."/>
        </authorList>
    </citation>
    <scope>NUCLEOTIDE SEQUENCE [LARGE SCALE GENOMIC DNA]</scope>
    <source>
        <tissue evidence="2">Leaf</tissue>
    </source>
</reference>
<dbReference type="InterPro" id="IPR003676">
    <property type="entry name" value="SAUR_fam"/>
</dbReference>
<evidence type="ECO:0000256" key="1">
    <source>
        <dbReference type="ARBA" id="ARBA00006974"/>
    </source>
</evidence>